<feature type="region of interest" description="Disordered" evidence="1">
    <location>
        <begin position="1"/>
        <end position="27"/>
    </location>
</feature>
<name>A0A0U5CBU0_ASPCI</name>
<protein>
    <recommendedName>
        <fullName evidence="4">F-box domain-containing protein</fullName>
    </recommendedName>
</protein>
<dbReference type="STRING" id="454130.A0A0U5CBU0"/>
<proteinExistence type="predicted"/>
<dbReference type="Proteomes" id="UP000054771">
    <property type="component" value="Unassembled WGS sequence"/>
</dbReference>
<dbReference type="EMBL" id="CDMC01000008">
    <property type="protein sequence ID" value="CEL06857.1"/>
    <property type="molecule type" value="Genomic_DNA"/>
</dbReference>
<reference evidence="3" key="1">
    <citation type="journal article" date="2016" name="Genome Announc.">
        <title>Draft genome sequences of fungus Aspergillus calidoustus.</title>
        <authorList>
            <person name="Horn F."/>
            <person name="Linde J."/>
            <person name="Mattern D.J."/>
            <person name="Walther G."/>
            <person name="Guthke R."/>
            <person name="Scherlach K."/>
            <person name="Martin K."/>
            <person name="Brakhage A.A."/>
            <person name="Petzke L."/>
            <person name="Valiante V."/>
        </authorList>
    </citation>
    <scope>NUCLEOTIDE SEQUENCE [LARGE SCALE GENOMIC DNA]</scope>
    <source>
        <strain evidence="3">SF006504</strain>
    </source>
</reference>
<evidence type="ECO:0000256" key="1">
    <source>
        <dbReference type="SAM" id="MobiDB-lite"/>
    </source>
</evidence>
<evidence type="ECO:0000313" key="2">
    <source>
        <dbReference type="EMBL" id="CEL06857.1"/>
    </source>
</evidence>
<accession>A0A0U5CBU0</accession>
<organism evidence="2 3">
    <name type="scientific">Aspergillus calidoustus</name>
    <dbReference type="NCBI Taxonomy" id="454130"/>
    <lineage>
        <taxon>Eukaryota</taxon>
        <taxon>Fungi</taxon>
        <taxon>Dikarya</taxon>
        <taxon>Ascomycota</taxon>
        <taxon>Pezizomycotina</taxon>
        <taxon>Eurotiomycetes</taxon>
        <taxon>Eurotiomycetidae</taxon>
        <taxon>Eurotiales</taxon>
        <taxon>Aspergillaceae</taxon>
        <taxon>Aspergillus</taxon>
        <taxon>Aspergillus subgen. Nidulantes</taxon>
    </lineage>
</organism>
<gene>
    <name evidence="2" type="ORF">ASPCAL10028</name>
</gene>
<evidence type="ECO:0008006" key="4">
    <source>
        <dbReference type="Google" id="ProtNLM"/>
    </source>
</evidence>
<dbReference type="AlphaFoldDB" id="A0A0U5CBU0"/>
<evidence type="ECO:0000313" key="3">
    <source>
        <dbReference type="Proteomes" id="UP000054771"/>
    </source>
</evidence>
<feature type="compositionally biased region" description="Low complexity" evidence="1">
    <location>
        <begin position="12"/>
        <end position="27"/>
    </location>
</feature>
<dbReference type="OMA" id="IYRETWF"/>
<dbReference type="OrthoDB" id="288942at2759"/>
<sequence length="403" mass="45698">MSSAEHTQDPILTPLSFTTTSPQPTSPLFSTLPPELRHQIFTYTLTQCEDTDPSHAYNRETYWARPGYSAPLKTHTALLRTCKLAYAEGWWMPLAFAEQVFYLTADERAPPRIGGGRIERRAFEGFLKHIHEMHARRGMSEMQMHTGPLHIFAQLYMLEPGSALQDLFDIEHFAPRSVTLTLRYTDFWHWERNEPLRVSATWVNRVRFPESVVRFVVDFESVERRKGEVDCIVGQAVAGWVFRRRDGGVLRATAQDVSVSRWSGSSMFGGRRWVRDETPDRPGVLDYYVVSVVWRLDRSSLRPGPDPGLAQEEEEEEGGCEECLSIQVPYDFVQVSPPLSGWTSLSENELRMAGVGMDVPAEEAVEAVRTFRTNSVATRARSRSLARGLRMGGVMRRGGGDLI</sequence>
<keyword evidence="3" id="KW-1185">Reference proteome</keyword>